<dbReference type="Gene3D" id="3.40.50.12780">
    <property type="entry name" value="N-terminal domain of ligase-like"/>
    <property type="match status" value="1"/>
</dbReference>
<feature type="non-terminal residue" evidence="3">
    <location>
        <position position="574"/>
    </location>
</feature>
<dbReference type="InterPro" id="IPR044894">
    <property type="entry name" value="TubC_N_sf"/>
</dbReference>
<dbReference type="Gene3D" id="3.30.559.10">
    <property type="entry name" value="Chloramphenicol acetyltransferase-like domain"/>
    <property type="match status" value="1"/>
</dbReference>
<dbReference type="CDD" id="cd19531">
    <property type="entry name" value="LCL_NRPS-like"/>
    <property type="match status" value="1"/>
</dbReference>
<dbReference type="SUPFAM" id="SSF52777">
    <property type="entry name" value="CoA-dependent acyltransferases"/>
    <property type="match status" value="2"/>
</dbReference>
<dbReference type="SUPFAM" id="SSF56801">
    <property type="entry name" value="Acetyl-CoA synthetase-like"/>
    <property type="match status" value="1"/>
</dbReference>
<evidence type="ECO:0000259" key="2">
    <source>
        <dbReference type="Pfam" id="PF18563"/>
    </source>
</evidence>
<dbReference type="Gene3D" id="3.30.559.30">
    <property type="entry name" value="Nonribosomal peptide synthetase, condensation domain"/>
    <property type="match status" value="1"/>
</dbReference>
<evidence type="ECO:0000313" key="3">
    <source>
        <dbReference type="EMBL" id="MFD0857080.1"/>
    </source>
</evidence>
<dbReference type="InterPro" id="IPR001242">
    <property type="entry name" value="Condensation_dom"/>
</dbReference>
<proteinExistence type="predicted"/>
<evidence type="ECO:0000259" key="1">
    <source>
        <dbReference type="Pfam" id="PF00668"/>
    </source>
</evidence>
<dbReference type="PANTHER" id="PTHR45527:SF1">
    <property type="entry name" value="FATTY ACID SYNTHASE"/>
    <property type="match status" value="1"/>
</dbReference>
<feature type="domain" description="TubC N-terminal docking" evidence="2">
    <location>
        <begin position="5"/>
        <end position="53"/>
    </location>
</feature>
<accession>A0ABW3CS80</accession>
<dbReference type="InterPro" id="IPR041464">
    <property type="entry name" value="TubC_N"/>
</dbReference>
<dbReference type="InterPro" id="IPR023213">
    <property type="entry name" value="CAT-like_dom_sf"/>
</dbReference>
<organism evidence="3 4">
    <name type="scientific">Actinomadura adrarensis</name>
    <dbReference type="NCBI Taxonomy" id="1819600"/>
    <lineage>
        <taxon>Bacteria</taxon>
        <taxon>Bacillati</taxon>
        <taxon>Actinomycetota</taxon>
        <taxon>Actinomycetes</taxon>
        <taxon>Streptosporangiales</taxon>
        <taxon>Thermomonosporaceae</taxon>
        <taxon>Actinomadura</taxon>
    </lineage>
</organism>
<protein>
    <submittedName>
        <fullName evidence="3">Condensation domain-containing protein</fullName>
    </submittedName>
</protein>
<dbReference type="Gene3D" id="1.10.10.1830">
    <property type="entry name" value="Non-ribosomal peptide synthase, adenylation domain"/>
    <property type="match status" value="1"/>
</dbReference>
<dbReference type="Pfam" id="PF18563">
    <property type="entry name" value="TubC_N"/>
    <property type="match status" value="1"/>
</dbReference>
<dbReference type="EMBL" id="JBHTIR010004350">
    <property type="protein sequence ID" value="MFD0857080.1"/>
    <property type="molecule type" value="Genomic_DNA"/>
</dbReference>
<feature type="domain" description="Condensation" evidence="1">
    <location>
        <begin position="73"/>
        <end position="510"/>
    </location>
</feature>
<dbReference type="Proteomes" id="UP001597083">
    <property type="component" value="Unassembled WGS sequence"/>
</dbReference>
<keyword evidence="4" id="KW-1185">Reference proteome</keyword>
<comment type="caution">
    <text evidence="3">The sequence shown here is derived from an EMBL/GenBank/DDBJ whole genome shotgun (WGS) entry which is preliminary data.</text>
</comment>
<reference evidence="4" key="1">
    <citation type="journal article" date="2019" name="Int. J. Syst. Evol. Microbiol.">
        <title>The Global Catalogue of Microorganisms (GCM) 10K type strain sequencing project: providing services to taxonomists for standard genome sequencing and annotation.</title>
        <authorList>
            <consortium name="The Broad Institute Genomics Platform"/>
            <consortium name="The Broad Institute Genome Sequencing Center for Infectious Disease"/>
            <person name="Wu L."/>
            <person name="Ma J."/>
        </authorList>
    </citation>
    <scope>NUCLEOTIDE SEQUENCE [LARGE SCALE GENOMIC DNA]</scope>
    <source>
        <strain evidence="4">JCM 31696</strain>
    </source>
</reference>
<evidence type="ECO:0000313" key="4">
    <source>
        <dbReference type="Proteomes" id="UP001597083"/>
    </source>
</evidence>
<dbReference type="PANTHER" id="PTHR45527">
    <property type="entry name" value="NONRIBOSOMAL PEPTIDE SYNTHETASE"/>
    <property type="match status" value="1"/>
</dbReference>
<dbReference type="InterPro" id="IPR042099">
    <property type="entry name" value="ANL_N_sf"/>
</dbReference>
<name>A0ABW3CS80_9ACTN</name>
<dbReference type="Pfam" id="PF00668">
    <property type="entry name" value="Condensation"/>
    <property type="match status" value="1"/>
</dbReference>
<sequence length="574" mass="64686">MNGLQSLLDRLRTGGVRLWVHEGRLRYQSREGLSSDQIAEMRRHRDELIELLERRPMTTDTPLSGLAPAEPRLSYTQEGMWFLQQFEAIGSAYNVMSIVRIEGALELDAMSRALDEVAQHHDVLRTRFPAVDGVPLQEVQEDGPRLQVTDLSGLTPAVRDEQVACRLRRHAERVFRIEDECPIAVEVLRLGPERHLLVLNAHHLLFDAASSDLFFRELGEAYAASRSGRQASPSPLRARYADYAEWQRRWLDGGVRDEQVAYWRRRLAGASADCGLPLDRPRRRVPDFRGAQLKFELPLDLCGELVELGRRHGATPFMVLLAAYQVLLSRWGGRRDLCVGVPVDGRGHPEAENIIGCFVNTIVVRTELSDDDGFADVLGQVRDRMVEAYDHRHLPLHLLAAELAPGREALRQPLFETMFSYLTEEAPYFAGLRATVEEPDGPAAKFDLSLFAAETPEGMRCTFEYATALFDHATVERLAQCFVLLLRGIIADPGRPVRDLPLLTDDERRRQLETWNATGTSGEIQACLHELFEKRVEVCPDATAVVFEGRALSYRSLDLLAERVAGRLRRLGAG</sequence>
<gene>
    <name evidence="3" type="ORF">ACFQ07_33040</name>
</gene>